<name>A0AB35U301_9FIRM</name>
<dbReference type="Gene3D" id="1.25.40.10">
    <property type="entry name" value="Tetratricopeptide repeat domain"/>
    <property type="match status" value="1"/>
</dbReference>
<dbReference type="Proteomes" id="UP001286174">
    <property type="component" value="Unassembled WGS sequence"/>
</dbReference>
<reference evidence="1 2" key="1">
    <citation type="submission" date="2022-03" db="EMBL/GenBank/DDBJ databases">
        <title>Novel taxa within the pig intestine.</title>
        <authorList>
            <person name="Wylensek D."/>
            <person name="Bishof K."/>
            <person name="Afrizal A."/>
            <person name="Clavel T."/>
        </authorList>
    </citation>
    <scope>NUCLEOTIDE SEQUENCE [LARGE SCALE GENOMIC DNA]</scope>
    <source>
        <strain evidence="1 2">CLA-KB-P133</strain>
    </source>
</reference>
<organism evidence="1 2">
    <name type="scientific">Grylomicrobium aquisgranensis</name>
    <dbReference type="NCBI Taxonomy" id="2926318"/>
    <lineage>
        <taxon>Bacteria</taxon>
        <taxon>Bacillati</taxon>
        <taxon>Bacillota</taxon>
        <taxon>Erysipelotrichia</taxon>
        <taxon>Erysipelotrichales</taxon>
        <taxon>Erysipelotrichaceae</taxon>
        <taxon>Grylomicrobium</taxon>
    </lineage>
</organism>
<dbReference type="AlphaFoldDB" id="A0AB35U301"/>
<sequence length="202" mass="23034">MTENKNISVMLCSVGDAYYSGLGMKSNHKEAMRFYRKAASLGNSYAMFRMGECYENGTGTDKDTEEAFQYYQKSAETGCIPGMLKVGDYYWSGMDGIVAQSKEKAAQWYLQALKKNDAQEERQDEPFVYVRIADCMKDGIGMEKNLQAAHELYQAAVEDMMDIMPYDRMFDYSMLERAEKGEEELRSKLHLPKSEPVGELIS</sequence>
<dbReference type="SMART" id="SM00671">
    <property type="entry name" value="SEL1"/>
    <property type="match status" value="4"/>
</dbReference>
<dbReference type="InterPro" id="IPR052945">
    <property type="entry name" value="Mitotic_Regulator"/>
</dbReference>
<dbReference type="InterPro" id="IPR011990">
    <property type="entry name" value="TPR-like_helical_dom_sf"/>
</dbReference>
<comment type="caution">
    <text evidence="1">The sequence shown here is derived from an EMBL/GenBank/DDBJ whole genome shotgun (WGS) entry which is preliminary data.</text>
</comment>
<dbReference type="EMBL" id="JALBUR010000001">
    <property type="protein sequence ID" value="MDX8418642.1"/>
    <property type="molecule type" value="Genomic_DNA"/>
</dbReference>
<dbReference type="PANTHER" id="PTHR43628">
    <property type="entry name" value="ACTIVATOR OF C KINASE PROTEIN 1-RELATED"/>
    <property type="match status" value="1"/>
</dbReference>
<dbReference type="Pfam" id="PF08238">
    <property type="entry name" value="Sel1"/>
    <property type="match status" value="4"/>
</dbReference>
<evidence type="ECO:0000313" key="2">
    <source>
        <dbReference type="Proteomes" id="UP001286174"/>
    </source>
</evidence>
<dbReference type="RefSeq" id="WP_370595317.1">
    <property type="nucleotide sequence ID" value="NZ_JALBUR010000001.1"/>
</dbReference>
<protein>
    <submittedName>
        <fullName evidence="1">Sel1 repeat family protein</fullName>
    </submittedName>
</protein>
<accession>A0AB35U301</accession>
<dbReference type="PANTHER" id="PTHR43628:SF1">
    <property type="entry name" value="CHITIN SYNTHASE REGULATORY FACTOR 2-RELATED"/>
    <property type="match status" value="1"/>
</dbReference>
<gene>
    <name evidence="1" type="ORF">MOZ60_00875</name>
</gene>
<keyword evidence="2" id="KW-1185">Reference proteome</keyword>
<proteinExistence type="predicted"/>
<evidence type="ECO:0000313" key="1">
    <source>
        <dbReference type="EMBL" id="MDX8418642.1"/>
    </source>
</evidence>
<dbReference type="InterPro" id="IPR006597">
    <property type="entry name" value="Sel1-like"/>
</dbReference>
<dbReference type="SUPFAM" id="SSF81901">
    <property type="entry name" value="HCP-like"/>
    <property type="match status" value="1"/>
</dbReference>